<dbReference type="AlphaFoldDB" id="A0AAE0JPI8"/>
<reference evidence="1" key="1">
    <citation type="journal article" date="2023" name="Mol. Phylogenet. Evol.">
        <title>Genome-scale phylogeny and comparative genomics of the fungal order Sordariales.</title>
        <authorList>
            <person name="Hensen N."/>
            <person name="Bonometti L."/>
            <person name="Westerberg I."/>
            <person name="Brannstrom I.O."/>
            <person name="Guillou S."/>
            <person name="Cros-Aarteil S."/>
            <person name="Calhoun S."/>
            <person name="Haridas S."/>
            <person name="Kuo A."/>
            <person name="Mondo S."/>
            <person name="Pangilinan J."/>
            <person name="Riley R."/>
            <person name="LaButti K."/>
            <person name="Andreopoulos B."/>
            <person name="Lipzen A."/>
            <person name="Chen C."/>
            <person name="Yan M."/>
            <person name="Daum C."/>
            <person name="Ng V."/>
            <person name="Clum A."/>
            <person name="Steindorff A."/>
            <person name="Ohm R.A."/>
            <person name="Martin F."/>
            <person name="Silar P."/>
            <person name="Natvig D.O."/>
            <person name="Lalanne C."/>
            <person name="Gautier V."/>
            <person name="Ament-Velasquez S.L."/>
            <person name="Kruys A."/>
            <person name="Hutchinson M.I."/>
            <person name="Powell A.J."/>
            <person name="Barry K."/>
            <person name="Miller A.N."/>
            <person name="Grigoriev I.V."/>
            <person name="Debuchy R."/>
            <person name="Gladieux P."/>
            <person name="Hiltunen Thoren M."/>
            <person name="Johannesson H."/>
        </authorList>
    </citation>
    <scope>NUCLEOTIDE SEQUENCE</scope>
    <source>
        <strain evidence="1">CBS 560.94</strain>
    </source>
</reference>
<dbReference type="GeneID" id="87863213"/>
<dbReference type="Proteomes" id="UP001278500">
    <property type="component" value="Unassembled WGS sequence"/>
</dbReference>
<sequence>MPMGLTVRRLAELRGGKLGCDNRAYPALSACWKTRRHRWSLGVIGDPIVGDGSSSTEKRVGSCVARPKACFCFLGNHLI</sequence>
<gene>
    <name evidence="1" type="ORF">B0H65DRAFT_451511</name>
</gene>
<dbReference type="EMBL" id="JAUEPP010000001">
    <property type="protein sequence ID" value="KAK3355306.1"/>
    <property type="molecule type" value="Genomic_DNA"/>
</dbReference>
<proteinExistence type="predicted"/>
<name>A0AAE0JPI8_9PEZI</name>
<comment type="caution">
    <text evidence="1">The sequence shown here is derived from an EMBL/GenBank/DDBJ whole genome shotgun (WGS) entry which is preliminary data.</text>
</comment>
<keyword evidence="2" id="KW-1185">Reference proteome</keyword>
<organism evidence="1 2">
    <name type="scientific">Neurospora tetraspora</name>
    <dbReference type="NCBI Taxonomy" id="94610"/>
    <lineage>
        <taxon>Eukaryota</taxon>
        <taxon>Fungi</taxon>
        <taxon>Dikarya</taxon>
        <taxon>Ascomycota</taxon>
        <taxon>Pezizomycotina</taxon>
        <taxon>Sordariomycetes</taxon>
        <taxon>Sordariomycetidae</taxon>
        <taxon>Sordariales</taxon>
        <taxon>Sordariaceae</taxon>
        <taxon>Neurospora</taxon>
    </lineage>
</organism>
<reference evidence="1" key="2">
    <citation type="submission" date="2023-06" db="EMBL/GenBank/DDBJ databases">
        <authorList>
            <consortium name="Lawrence Berkeley National Laboratory"/>
            <person name="Haridas S."/>
            <person name="Hensen N."/>
            <person name="Bonometti L."/>
            <person name="Westerberg I."/>
            <person name="Brannstrom I.O."/>
            <person name="Guillou S."/>
            <person name="Cros-Aarteil S."/>
            <person name="Calhoun S."/>
            <person name="Kuo A."/>
            <person name="Mondo S."/>
            <person name="Pangilinan J."/>
            <person name="Riley R."/>
            <person name="Labutti K."/>
            <person name="Andreopoulos B."/>
            <person name="Lipzen A."/>
            <person name="Chen C."/>
            <person name="Yanf M."/>
            <person name="Daum C."/>
            <person name="Ng V."/>
            <person name="Clum A."/>
            <person name="Steindorff A."/>
            <person name="Ohm R."/>
            <person name="Martin F."/>
            <person name="Silar P."/>
            <person name="Natvig D."/>
            <person name="Lalanne C."/>
            <person name="Gautier V."/>
            <person name="Ament-Velasquez S.L."/>
            <person name="Kruys A."/>
            <person name="Hutchinson M.I."/>
            <person name="Powell A.J."/>
            <person name="Barry K."/>
            <person name="Miller A.N."/>
            <person name="Grigoriev I.V."/>
            <person name="Debuchy R."/>
            <person name="Gladieux P."/>
            <person name="Thoren M.H."/>
            <person name="Johannesson H."/>
        </authorList>
    </citation>
    <scope>NUCLEOTIDE SEQUENCE</scope>
    <source>
        <strain evidence="1">CBS 560.94</strain>
    </source>
</reference>
<evidence type="ECO:0000313" key="2">
    <source>
        <dbReference type="Proteomes" id="UP001278500"/>
    </source>
</evidence>
<protein>
    <submittedName>
        <fullName evidence="1">Uncharacterized protein</fullName>
    </submittedName>
</protein>
<dbReference type="RefSeq" id="XP_062686684.1">
    <property type="nucleotide sequence ID" value="XM_062826059.1"/>
</dbReference>
<accession>A0AAE0JPI8</accession>
<evidence type="ECO:0000313" key="1">
    <source>
        <dbReference type="EMBL" id="KAK3355306.1"/>
    </source>
</evidence>